<dbReference type="RefSeq" id="WP_343871222.1">
    <property type="nucleotide sequence ID" value="NZ_BAAABS010000053.1"/>
</dbReference>
<keyword evidence="2" id="KW-0808">Transferase</keyword>
<dbReference type="SUPFAM" id="SSF53756">
    <property type="entry name" value="UDP-Glycosyltransferase/glycogen phosphorylase"/>
    <property type="match status" value="1"/>
</dbReference>
<dbReference type="CDD" id="cd03801">
    <property type="entry name" value="GT4_PimA-like"/>
    <property type="match status" value="1"/>
</dbReference>
<dbReference type="PANTHER" id="PTHR12526:SF630">
    <property type="entry name" value="GLYCOSYLTRANSFERASE"/>
    <property type="match status" value="1"/>
</dbReference>
<dbReference type="Pfam" id="PF13692">
    <property type="entry name" value="Glyco_trans_1_4"/>
    <property type="match status" value="1"/>
</dbReference>
<organism evidence="4 5">
    <name type="scientific">Dactylosporangium roseum</name>
    <dbReference type="NCBI Taxonomy" id="47989"/>
    <lineage>
        <taxon>Bacteria</taxon>
        <taxon>Bacillati</taxon>
        <taxon>Actinomycetota</taxon>
        <taxon>Actinomycetes</taxon>
        <taxon>Micromonosporales</taxon>
        <taxon>Micromonosporaceae</taxon>
        <taxon>Dactylosporangium</taxon>
    </lineage>
</organism>
<dbReference type="PANTHER" id="PTHR12526">
    <property type="entry name" value="GLYCOSYLTRANSFERASE"/>
    <property type="match status" value="1"/>
</dbReference>
<accession>A0ABY5Z491</accession>
<sequence length="364" mass="39068">MKVMVVCTTGGSGRRQFGGAEHFLIDMLPALITTGIDVVACTPDDEVGAALREVGVPWRDLGARSRIDLQYVRGIRQMMRGFRPDVVCSHLLSAAMHCRAALSVGRNGTPLVVTLHNSLWQYRDVAPTLKAKAAVQANITLDLTMRRIRPHTTVAVSEYEASELRDRGRVKDIRVIPNPLPPIWPAPTSAPVPAGPGPLTIGFMGRLEREKGAGVLADVARSLPTAQFKIAGSGSMVIPPLPNVDLLGQVDPAKFLPTLDCLLVPSSVESFGKSAQEALSLGVPVVHSGVGGLAEVTRHADDVLAFTTDLQPASIVAAIRRAASPGAPTADRLTIARWYQQEFAFSRAVERWTDLYRSVSHAAN</sequence>
<proteinExistence type="predicted"/>
<evidence type="ECO:0000259" key="3">
    <source>
        <dbReference type="Pfam" id="PF13439"/>
    </source>
</evidence>
<keyword evidence="1" id="KW-0328">Glycosyltransferase</keyword>
<reference evidence="4" key="1">
    <citation type="submission" date="2021-04" db="EMBL/GenBank/DDBJ databases">
        <title>Biosynthetic gene clusters of Dactylosporangioum roseum.</title>
        <authorList>
            <person name="Hartkoorn R.C."/>
            <person name="Beaudoing E."/>
            <person name="Hot D."/>
            <person name="Moureu S."/>
        </authorList>
    </citation>
    <scope>NUCLEOTIDE SEQUENCE</scope>
    <source>
        <strain evidence="4">NRRL B-16295</strain>
    </source>
</reference>
<keyword evidence="5" id="KW-1185">Reference proteome</keyword>
<dbReference type="Pfam" id="PF13439">
    <property type="entry name" value="Glyco_transf_4"/>
    <property type="match status" value="1"/>
</dbReference>
<evidence type="ECO:0000256" key="1">
    <source>
        <dbReference type="ARBA" id="ARBA00022676"/>
    </source>
</evidence>
<dbReference type="Proteomes" id="UP001058271">
    <property type="component" value="Chromosome"/>
</dbReference>
<evidence type="ECO:0000313" key="4">
    <source>
        <dbReference type="EMBL" id="UWZ36875.1"/>
    </source>
</evidence>
<gene>
    <name evidence="4" type="ORF">Drose_00595</name>
</gene>
<dbReference type="Gene3D" id="3.40.50.2000">
    <property type="entry name" value="Glycogen Phosphorylase B"/>
    <property type="match status" value="2"/>
</dbReference>
<protein>
    <submittedName>
        <fullName evidence="4">Glycosyltransferase family 4 protein</fullName>
    </submittedName>
</protein>
<dbReference type="EMBL" id="CP073721">
    <property type="protein sequence ID" value="UWZ36875.1"/>
    <property type="molecule type" value="Genomic_DNA"/>
</dbReference>
<name>A0ABY5Z491_9ACTN</name>
<evidence type="ECO:0000313" key="5">
    <source>
        <dbReference type="Proteomes" id="UP001058271"/>
    </source>
</evidence>
<evidence type="ECO:0000256" key="2">
    <source>
        <dbReference type="ARBA" id="ARBA00022679"/>
    </source>
</evidence>
<feature type="domain" description="Glycosyltransferase subfamily 4-like N-terminal" evidence="3">
    <location>
        <begin position="17"/>
        <end position="179"/>
    </location>
</feature>
<dbReference type="InterPro" id="IPR028098">
    <property type="entry name" value="Glyco_trans_4-like_N"/>
</dbReference>